<dbReference type="CDD" id="cd03230">
    <property type="entry name" value="ABC_DR_subfamily_A"/>
    <property type="match status" value="1"/>
</dbReference>
<evidence type="ECO:0000313" key="8">
    <source>
        <dbReference type="Proteomes" id="UP000824496"/>
    </source>
</evidence>
<dbReference type="InterPro" id="IPR003439">
    <property type="entry name" value="ABC_transporter-like_ATP-bd"/>
</dbReference>
<organism evidence="7 8">
    <name type="scientific">Actinomyces capricornis</name>
    <dbReference type="NCBI Taxonomy" id="2755559"/>
    <lineage>
        <taxon>Bacteria</taxon>
        <taxon>Bacillati</taxon>
        <taxon>Actinomycetota</taxon>
        <taxon>Actinomycetes</taxon>
        <taxon>Actinomycetales</taxon>
        <taxon>Actinomycetaceae</taxon>
        <taxon>Actinomyces</taxon>
    </lineage>
</organism>
<proteinExistence type="predicted"/>
<dbReference type="SUPFAM" id="SSF52540">
    <property type="entry name" value="P-loop containing nucleoside triphosphate hydrolases"/>
    <property type="match status" value="1"/>
</dbReference>
<dbReference type="Gene3D" id="3.40.50.300">
    <property type="entry name" value="P-loop containing nucleotide triphosphate hydrolases"/>
    <property type="match status" value="1"/>
</dbReference>
<feature type="domain" description="ABC transporter" evidence="6">
    <location>
        <begin position="4"/>
        <end position="229"/>
    </location>
</feature>
<sequence>MTAVSCRGVTRRFGGLAAVDGVSLEVEDNEIFGLIGPNGAGKTTLLNCIEGLDEPTSGAIEVLGLHPTRQARALAQRTGVQLQQASLLPRLKVGEALELFSTFYERCLPWRPLLERLGIAAQESSYVTSLSGGERQRVFIALALLHDPDLLFLDELTTALDPQARLAMWDVVRDIRERGKTVVLTTHNMEEAEALCDRVAIIDHGRIIALDTIAALIAAHGGQGRLRLSLDGPAPASLSAVEGVSSVEADGAATVVRGSGAFAQAALAHLTGAGVGVTSMSTTSPGLEEVFLNLTGRAMREAH</sequence>
<dbReference type="SMART" id="SM00382">
    <property type="entry name" value="AAA"/>
    <property type="match status" value="1"/>
</dbReference>
<dbReference type="GO" id="GO:0005524">
    <property type="term" value="F:ATP binding"/>
    <property type="evidence" value="ECO:0007669"/>
    <property type="project" value="UniProtKB-KW"/>
</dbReference>
<comment type="subcellular location">
    <subcellularLocation>
        <location evidence="1">Cell membrane</location>
        <topology evidence="1">Peripheral membrane protein</topology>
    </subcellularLocation>
</comment>
<dbReference type="Pfam" id="PF00005">
    <property type="entry name" value="ABC_tran"/>
    <property type="match status" value="1"/>
</dbReference>
<keyword evidence="5" id="KW-0046">Antibiotic resistance</keyword>
<accession>A0ABM7UE49</accession>
<evidence type="ECO:0000259" key="6">
    <source>
        <dbReference type="PROSITE" id="PS50893"/>
    </source>
</evidence>
<dbReference type="InterPro" id="IPR050763">
    <property type="entry name" value="ABC_transporter_ATP-binding"/>
</dbReference>
<name>A0ABM7UE49_9ACTO</name>
<evidence type="ECO:0000256" key="5">
    <source>
        <dbReference type="ARBA" id="ARBA00023251"/>
    </source>
</evidence>
<dbReference type="PROSITE" id="PS50893">
    <property type="entry name" value="ABC_TRANSPORTER_2"/>
    <property type="match status" value="1"/>
</dbReference>
<dbReference type="PROSITE" id="PS00211">
    <property type="entry name" value="ABC_TRANSPORTER_1"/>
    <property type="match status" value="1"/>
</dbReference>
<dbReference type="PANTHER" id="PTHR42711:SF16">
    <property type="entry name" value="ABC TRANSPORTER ATP-BINDING PROTEIN"/>
    <property type="match status" value="1"/>
</dbReference>
<keyword evidence="2" id="KW-0813">Transport</keyword>
<keyword evidence="4 7" id="KW-0067">ATP-binding</keyword>
<evidence type="ECO:0000256" key="2">
    <source>
        <dbReference type="ARBA" id="ARBA00022448"/>
    </source>
</evidence>
<dbReference type="PANTHER" id="PTHR42711">
    <property type="entry name" value="ABC TRANSPORTER ATP-BINDING PROTEIN"/>
    <property type="match status" value="1"/>
</dbReference>
<evidence type="ECO:0000256" key="1">
    <source>
        <dbReference type="ARBA" id="ARBA00004202"/>
    </source>
</evidence>
<evidence type="ECO:0000256" key="3">
    <source>
        <dbReference type="ARBA" id="ARBA00022741"/>
    </source>
</evidence>
<dbReference type="InterPro" id="IPR003593">
    <property type="entry name" value="AAA+_ATPase"/>
</dbReference>
<keyword evidence="8" id="KW-1185">Reference proteome</keyword>
<reference evidence="7 8" key="1">
    <citation type="submission" date="2021-08" db="EMBL/GenBank/DDBJ databases">
        <title>Whole genome sequence of novel Actinomyces species strain MAS-1.</title>
        <authorList>
            <person name="Saito M."/>
            <person name="Kuwahara N."/>
            <person name="Takizawa T."/>
            <person name="Gotouda H."/>
            <person name="Ochiai T."/>
        </authorList>
    </citation>
    <scope>NUCLEOTIDE SEQUENCE [LARGE SCALE GENOMIC DNA]</scope>
    <source>
        <strain evidence="7 8">MAS-1</strain>
    </source>
</reference>
<dbReference type="EMBL" id="AP025017">
    <property type="protein sequence ID" value="BDA63543.1"/>
    <property type="molecule type" value="Genomic_DNA"/>
</dbReference>
<dbReference type="InterPro" id="IPR027417">
    <property type="entry name" value="P-loop_NTPase"/>
</dbReference>
<keyword evidence="3" id="KW-0547">Nucleotide-binding</keyword>
<gene>
    <name evidence="7" type="ORF">MANAM107_03770</name>
</gene>
<dbReference type="Proteomes" id="UP000824496">
    <property type="component" value="Chromosome"/>
</dbReference>
<dbReference type="RefSeq" id="WP_223910400.1">
    <property type="nucleotide sequence ID" value="NZ_AP025017.1"/>
</dbReference>
<evidence type="ECO:0000313" key="7">
    <source>
        <dbReference type="EMBL" id="BDA63543.1"/>
    </source>
</evidence>
<protein>
    <submittedName>
        <fullName evidence="7">Multidrug ABC transporter ATP-binding protein</fullName>
    </submittedName>
</protein>
<dbReference type="InterPro" id="IPR017871">
    <property type="entry name" value="ABC_transporter-like_CS"/>
</dbReference>
<evidence type="ECO:0000256" key="4">
    <source>
        <dbReference type="ARBA" id="ARBA00022840"/>
    </source>
</evidence>